<dbReference type="EMBL" id="FOBI01000021">
    <property type="protein sequence ID" value="SEL76663.1"/>
    <property type="molecule type" value="Genomic_DNA"/>
</dbReference>
<organism evidence="2 3">
    <name type="scientific">Colwellia chukchiensis</name>
    <dbReference type="NCBI Taxonomy" id="641665"/>
    <lineage>
        <taxon>Bacteria</taxon>
        <taxon>Pseudomonadati</taxon>
        <taxon>Pseudomonadota</taxon>
        <taxon>Gammaproteobacteria</taxon>
        <taxon>Alteromonadales</taxon>
        <taxon>Colwelliaceae</taxon>
        <taxon>Colwellia</taxon>
    </lineage>
</organism>
<proteinExistence type="predicted"/>
<evidence type="ECO:0000313" key="2">
    <source>
        <dbReference type="EMBL" id="SEL76663.1"/>
    </source>
</evidence>
<evidence type="ECO:0000313" key="3">
    <source>
        <dbReference type="Proteomes" id="UP000199297"/>
    </source>
</evidence>
<sequence>MVTKSKLWNLICFNLAWFGLVFIGNLFIPIAILLLGLQLFVSRVQKSEWLLIFIIASMGILMDLGLVYSGMFIFPNTHYLPYWLIVLWFCFASTIRQSLAFLAKSVGLQFMVAALFAPLSYLVGAKAGVVTFGPSLATSYLILSALWGPMMVAFFALSRGLQSVELGNAS</sequence>
<dbReference type="InterPro" id="IPR021306">
    <property type="entry name" value="DUF2878"/>
</dbReference>
<accession>A0A1H7SVP1</accession>
<keyword evidence="1" id="KW-1133">Transmembrane helix</keyword>
<dbReference type="Pfam" id="PF11086">
    <property type="entry name" value="DUF2878"/>
    <property type="match status" value="1"/>
</dbReference>
<feature type="transmembrane region" description="Helical" evidence="1">
    <location>
        <begin position="106"/>
        <end position="125"/>
    </location>
</feature>
<feature type="transmembrane region" description="Helical" evidence="1">
    <location>
        <begin position="137"/>
        <end position="157"/>
    </location>
</feature>
<keyword evidence="1" id="KW-0812">Transmembrane</keyword>
<feature type="transmembrane region" description="Helical" evidence="1">
    <location>
        <begin position="15"/>
        <end position="37"/>
    </location>
</feature>
<dbReference type="RefSeq" id="WP_085285957.1">
    <property type="nucleotide sequence ID" value="NZ_FOBI01000021.1"/>
</dbReference>
<feature type="transmembrane region" description="Helical" evidence="1">
    <location>
        <begin position="49"/>
        <end position="74"/>
    </location>
</feature>
<dbReference type="Proteomes" id="UP000199297">
    <property type="component" value="Unassembled WGS sequence"/>
</dbReference>
<keyword evidence="3" id="KW-1185">Reference proteome</keyword>
<protein>
    <recommendedName>
        <fullName evidence="4">DUF2878 domain-containing protein</fullName>
    </recommendedName>
</protein>
<name>A0A1H7SVP1_9GAMM</name>
<dbReference type="AlphaFoldDB" id="A0A1H7SVP1"/>
<feature type="transmembrane region" description="Helical" evidence="1">
    <location>
        <begin position="80"/>
        <end position="99"/>
    </location>
</feature>
<evidence type="ECO:0000256" key="1">
    <source>
        <dbReference type="SAM" id="Phobius"/>
    </source>
</evidence>
<keyword evidence="1" id="KW-0472">Membrane</keyword>
<dbReference type="OrthoDB" id="6522758at2"/>
<dbReference type="STRING" id="641665.GCA_002104455_02006"/>
<reference evidence="3" key="1">
    <citation type="submission" date="2016-10" db="EMBL/GenBank/DDBJ databases">
        <authorList>
            <person name="Varghese N."/>
            <person name="Submissions S."/>
        </authorList>
    </citation>
    <scope>NUCLEOTIDE SEQUENCE [LARGE SCALE GENOMIC DNA]</scope>
    <source>
        <strain evidence="3">CGMCC 1.9127</strain>
    </source>
</reference>
<evidence type="ECO:0008006" key="4">
    <source>
        <dbReference type="Google" id="ProtNLM"/>
    </source>
</evidence>
<gene>
    <name evidence="2" type="ORF">SAMN05216262_12128</name>
</gene>